<evidence type="ECO:0000256" key="1">
    <source>
        <dbReference type="SAM" id="Phobius"/>
    </source>
</evidence>
<keyword evidence="3" id="KW-1185">Reference proteome</keyword>
<dbReference type="Proteomes" id="UP000186878">
    <property type="component" value="Unassembled WGS sequence"/>
</dbReference>
<evidence type="ECO:0008006" key="4">
    <source>
        <dbReference type="Google" id="ProtNLM"/>
    </source>
</evidence>
<keyword evidence="1" id="KW-0812">Transmembrane</keyword>
<comment type="caution">
    <text evidence="2">The sequence shown here is derived from an EMBL/GenBank/DDBJ whole genome shotgun (WGS) entry which is preliminary data.</text>
</comment>
<sequence>MSHLHLLKKRSSHMSRNRTEFNIYVSYNVEKLTETYYSRLDRLFTLLMILMGSAVFSGLSSQYWMGVVIVIVPALQLVYRFGEVAGQAGSQKHRYSSLMNRMQHMEDEELADAFIRTQERDVRPLSAIESLAFNKACHMRGQADHCADLNLLEKFLAVFIGANPCSSPKALKTDRQA</sequence>
<dbReference type="EMBL" id="MSDO01000004">
    <property type="protein sequence ID" value="OLO05247.1"/>
    <property type="molecule type" value="Genomic_DNA"/>
</dbReference>
<organism evidence="2 3">
    <name type="scientific">Salinicola socius</name>
    <dbReference type="NCBI Taxonomy" id="404433"/>
    <lineage>
        <taxon>Bacteria</taxon>
        <taxon>Pseudomonadati</taxon>
        <taxon>Pseudomonadota</taxon>
        <taxon>Gammaproteobacteria</taxon>
        <taxon>Oceanospirillales</taxon>
        <taxon>Halomonadaceae</taxon>
        <taxon>Salinicola</taxon>
    </lineage>
</organism>
<keyword evidence="1" id="KW-0472">Membrane</keyword>
<keyword evidence="1" id="KW-1133">Transmembrane helix</keyword>
<feature type="transmembrane region" description="Helical" evidence="1">
    <location>
        <begin position="40"/>
        <end position="57"/>
    </location>
</feature>
<accession>A0A1Q8SV19</accession>
<reference evidence="2 3" key="1">
    <citation type="submission" date="2016-12" db="EMBL/GenBank/DDBJ databases">
        <title>Draft genome sequences of strains Salinicola socius SMB35, Salinicola sp. MH3R3-1 and Chromohalobacter sp. SMB17 from the Verkhnekamsk potash mining region of Russia.</title>
        <authorList>
            <person name="Mavrodi D.V."/>
            <person name="Olsson B.E."/>
            <person name="Korsakova E.S."/>
            <person name="Pyankova A."/>
            <person name="Mavrodi O.V."/>
            <person name="Plotnikova E.G."/>
        </authorList>
    </citation>
    <scope>NUCLEOTIDE SEQUENCE [LARGE SCALE GENOMIC DNA]</scope>
    <source>
        <strain evidence="2 3">SMB35</strain>
    </source>
</reference>
<evidence type="ECO:0000313" key="3">
    <source>
        <dbReference type="Proteomes" id="UP000186878"/>
    </source>
</evidence>
<gene>
    <name evidence="2" type="ORF">BTW07_04250</name>
</gene>
<dbReference type="AlphaFoldDB" id="A0A1Q8SV19"/>
<dbReference type="STRING" id="404433.BTW07_04250"/>
<evidence type="ECO:0000313" key="2">
    <source>
        <dbReference type="EMBL" id="OLO05247.1"/>
    </source>
</evidence>
<proteinExistence type="predicted"/>
<name>A0A1Q8SV19_9GAMM</name>
<protein>
    <recommendedName>
        <fullName evidence="4">SMODS and SLOG-associating 2TM effector domain-containing protein</fullName>
    </recommendedName>
</protein>